<keyword evidence="1" id="KW-0472">Membrane</keyword>
<evidence type="ECO:0000259" key="2">
    <source>
        <dbReference type="Pfam" id="PF12229"/>
    </source>
</evidence>
<feature type="transmembrane region" description="Helical" evidence="1">
    <location>
        <begin position="12"/>
        <end position="30"/>
    </location>
</feature>
<dbReference type="InterPro" id="IPR038054">
    <property type="entry name" value="LD_TPept-like_central_sf"/>
</dbReference>
<reference evidence="3 4" key="1">
    <citation type="journal article" date="2016" name="Nat. Commun.">
        <title>Thousands of microbial genomes shed light on interconnected biogeochemical processes in an aquifer system.</title>
        <authorList>
            <person name="Anantharaman K."/>
            <person name="Brown C.T."/>
            <person name="Hug L.A."/>
            <person name="Sharon I."/>
            <person name="Castelle C.J."/>
            <person name="Probst A.J."/>
            <person name="Thomas B.C."/>
            <person name="Singh A."/>
            <person name="Wilkins M.J."/>
            <person name="Karaoz U."/>
            <person name="Brodie E.L."/>
            <person name="Williams K.H."/>
            <person name="Hubbard S.S."/>
            <person name="Banfield J.F."/>
        </authorList>
    </citation>
    <scope>NUCLEOTIDE SEQUENCE [LARGE SCALE GENOMIC DNA]</scope>
</reference>
<dbReference type="InterPro" id="IPR052913">
    <property type="entry name" value="Glycopeptide_resist_protein"/>
</dbReference>
<dbReference type="Pfam" id="PF12229">
    <property type="entry name" value="PG_binding_4"/>
    <property type="match status" value="1"/>
</dbReference>
<dbReference type="PANTHER" id="PTHR35788">
    <property type="entry name" value="EXPORTED PROTEIN-RELATED"/>
    <property type="match status" value="1"/>
</dbReference>
<dbReference type="InterPro" id="IPR022029">
    <property type="entry name" value="YoaR-like_PG-bd"/>
</dbReference>
<evidence type="ECO:0000256" key="1">
    <source>
        <dbReference type="SAM" id="Phobius"/>
    </source>
</evidence>
<evidence type="ECO:0000313" key="4">
    <source>
        <dbReference type="Proteomes" id="UP000176834"/>
    </source>
</evidence>
<name>A0A1F8EZJ2_9BACT</name>
<dbReference type="SUPFAM" id="SSF143985">
    <property type="entry name" value="L,D-transpeptidase pre-catalytic domain-like"/>
    <property type="match status" value="1"/>
</dbReference>
<accession>A0A1F8EZJ2</accession>
<dbReference type="Proteomes" id="UP000176834">
    <property type="component" value="Unassembled WGS sequence"/>
</dbReference>
<dbReference type="Pfam" id="PF04294">
    <property type="entry name" value="VanW"/>
    <property type="match status" value="1"/>
</dbReference>
<proteinExistence type="predicted"/>
<protein>
    <recommendedName>
        <fullName evidence="2">YoaR-like putative peptidoglycan binding domain-containing protein</fullName>
    </recommendedName>
</protein>
<keyword evidence="1" id="KW-1133">Transmembrane helix</keyword>
<dbReference type="InterPro" id="IPR007391">
    <property type="entry name" value="Vancomycin_resist_VanW"/>
</dbReference>
<organism evidence="3 4">
    <name type="scientific">Candidatus Yanofskybacteria bacterium RIFCSPHIGHO2_02_FULL_38_22b</name>
    <dbReference type="NCBI Taxonomy" id="1802673"/>
    <lineage>
        <taxon>Bacteria</taxon>
        <taxon>Candidatus Yanofskyibacteriota</taxon>
    </lineage>
</organism>
<dbReference type="PANTHER" id="PTHR35788:SF1">
    <property type="entry name" value="EXPORTED PROTEIN"/>
    <property type="match status" value="1"/>
</dbReference>
<dbReference type="AlphaFoldDB" id="A0A1F8EZJ2"/>
<evidence type="ECO:0000313" key="3">
    <source>
        <dbReference type="EMBL" id="OGN06301.1"/>
    </source>
</evidence>
<gene>
    <name evidence="3" type="ORF">A3B86_04250</name>
</gene>
<dbReference type="EMBL" id="MGJN01000020">
    <property type="protein sequence ID" value="OGN06301.1"/>
    <property type="molecule type" value="Genomic_DNA"/>
</dbReference>
<comment type="caution">
    <text evidence="3">The sequence shown here is derived from an EMBL/GenBank/DDBJ whole genome shotgun (WGS) entry which is preliminary data.</text>
</comment>
<keyword evidence="1" id="KW-0812">Transmembrane</keyword>
<sequence>MLLLTQKSIRLNLALIIVGLSFYLGIRIYTEDVIPKNELPRETKELRPKLEKALLSDFYIQTGEKSLVVKKEEVKSWIETYTRNYSGKEDLRISTGKVINYLESLAPLLNIEPVNAKFVINNGRAETFQPATSGKKLKISESTTIITSSIVNGRSSASLAFDQIDPELTLDKINNLGITTLLGKGESDYGHSTSSRIHNIKVGMSKFNGIILKPGEEFSFNNHLGGVDERSGYQSELVIKGGKLIYEYGGGLCQVATTVFRSAIMSGLDITERKPHSFAVQYYNPQGFDATIYPGVVDLKFTNNTTGYILIQTRLVGSKLVVEVYGSKSNQSVSIEGPFQYDQKPNGSMRAYFVRKIYDQDNLIKEERFDSKYNSPPPRERNPLE</sequence>
<feature type="domain" description="YoaR-like putative peptidoglycan binding" evidence="2">
    <location>
        <begin position="89"/>
        <end position="153"/>
    </location>
</feature>